<dbReference type="PROSITE" id="PS51707">
    <property type="entry name" value="CYTH"/>
    <property type="match status" value="1"/>
</dbReference>
<gene>
    <name evidence="2" type="ORF">IAA31_08270</name>
</gene>
<protein>
    <submittedName>
        <fullName evidence="2">CYTH domain-containing protein</fullName>
    </submittedName>
</protein>
<evidence type="ECO:0000313" key="3">
    <source>
        <dbReference type="Proteomes" id="UP000824150"/>
    </source>
</evidence>
<dbReference type="AlphaFoldDB" id="A0A9E2NST5"/>
<evidence type="ECO:0000313" key="2">
    <source>
        <dbReference type="EMBL" id="MBU3827462.1"/>
    </source>
</evidence>
<evidence type="ECO:0000259" key="1">
    <source>
        <dbReference type="PROSITE" id="PS51707"/>
    </source>
</evidence>
<proteinExistence type="predicted"/>
<sequence length="369" mass="41666">MGADNREIEMKLGLIEPCPKLYEILQKIGQVSAMRSDELQNVYFDTPERDLFAMKAGLRIRRGHKFAEQTLKLKGTALAGVHSRQEYNVDIAPDVTTPDLHLFPAEAFADGSNLEALQQKLERQCEINFRRECYDLTYKNSLFEIAVDVGTIGAGTINAPLMELEIELKQSTLETPAIIALFDELVFKLAQAGVKLTLEPFSKMHRAALLMGIRERNSLQLPDNPAGDISGYISIGLKAFESLLGLYLVKFNPMYLGYMAYTLKCIRRAYDYLVVRSAEDDNVNFSESFAALRRNRKVIKRSLKDLAKFLRKQEQALLVHQLNGVEVDMPKAAQRLRVKISKTQAFCLPLHLRALLLSLDNVKSVNQQA</sequence>
<name>A0A9E2NST5_9GAMM</name>
<reference evidence="2" key="1">
    <citation type="journal article" date="2021" name="PeerJ">
        <title>Extensive microbial diversity within the chicken gut microbiome revealed by metagenomics and culture.</title>
        <authorList>
            <person name="Gilroy R."/>
            <person name="Ravi A."/>
            <person name="Getino M."/>
            <person name="Pursley I."/>
            <person name="Horton D.L."/>
            <person name="Alikhan N.F."/>
            <person name="Baker D."/>
            <person name="Gharbi K."/>
            <person name="Hall N."/>
            <person name="Watson M."/>
            <person name="Adriaenssens E.M."/>
            <person name="Foster-Nyarko E."/>
            <person name="Jarju S."/>
            <person name="Secka A."/>
            <person name="Antonio M."/>
            <person name="Oren A."/>
            <person name="Chaudhuri R.R."/>
            <person name="La Ragione R."/>
            <person name="Hildebrand F."/>
            <person name="Pallen M.J."/>
        </authorList>
    </citation>
    <scope>NUCLEOTIDE SEQUENCE</scope>
    <source>
        <strain evidence="2">687</strain>
    </source>
</reference>
<feature type="domain" description="CYTH" evidence="1">
    <location>
        <begin position="5"/>
        <end position="211"/>
    </location>
</feature>
<dbReference type="PANTHER" id="PTHR39569">
    <property type="entry name" value="INORGANIC TRIPHOSPHATASE"/>
    <property type="match status" value="1"/>
</dbReference>
<comment type="caution">
    <text evidence="2">The sequence shown here is derived from an EMBL/GenBank/DDBJ whole genome shotgun (WGS) entry which is preliminary data.</text>
</comment>
<dbReference type="EMBL" id="JAHLFG010000089">
    <property type="protein sequence ID" value="MBU3827462.1"/>
    <property type="molecule type" value="Genomic_DNA"/>
</dbReference>
<dbReference type="Proteomes" id="UP000824150">
    <property type="component" value="Unassembled WGS sequence"/>
</dbReference>
<accession>A0A9E2NST5</accession>
<dbReference type="GO" id="GO:0050355">
    <property type="term" value="F:inorganic triphosphate phosphatase activity"/>
    <property type="evidence" value="ECO:0007669"/>
    <property type="project" value="InterPro"/>
</dbReference>
<dbReference type="GO" id="GO:0046872">
    <property type="term" value="F:metal ion binding"/>
    <property type="evidence" value="ECO:0007669"/>
    <property type="project" value="TreeGrafter"/>
</dbReference>
<organism evidence="2 3">
    <name type="scientific">Candidatus Anaerobiospirillum merdipullorum</name>
    <dbReference type="NCBI Taxonomy" id="2838450"/>
    <lineage>
        <taxon>Bacteria</taxon>
        <taxon>Pseudomonadati</taxon>
        <taxon>Pseudomonadota</taxon>
        <taxon>Gammaproteobacteria</taxon>
        <taxon>Aeromonadales</taxon>
        <taxon>Succinivibrionaceae</taxon>
        <taxon>Anaerobiospirillum</taxon>
    </lineage>
</organism>
<dbReference type="SMART" id="SM01118">
    <property type="entry name" value="CYTH"/>
    <property type="match status" value="1"/>
</dbReference>
<dbReference type="Pfam" id="PF01928">
    <property type="entry name" value="CYTH"/>
    <property type="match status" value="1"/>
</dbReference>
<reference evidence="2" key="2">
    <citation type="submission" date="2021-04" db="EMBL/GenBank/DDBJ databases">
        <authorList>
            <person name="Gilroy R."/>
        </authorList>
    </citation>
    <scope>NUCLEOTIDE SEQUENCE</scope>
    <source>
        <strain evidence="2">687</strain>
    </source>
</reference>
<dbReference type="InterPro" id="IPR039013">
    <property type="entry name" value="YgiF"/>
</dbReference>
<dbReference type="PANTHER" id="PTHR39569:SF1">
    <property type="entry name" value="INORGANIC TRIPHOSPHATASE"/>
    <property type="match status" value="1"/>
</dbReference>
<dbReference type="Gene3D" id="2.40.320.10">
    <property type="entry name" value="Hypothetical Protein Pfu-838710-001"/>
    <property type="match status" value="1"/>
</dbReference>
<dbReference type="SUPFAM" id="SSF55154">
    <property type="entry name" value="CYTH-like phosphatases"/>
    <property type="match status" value="1"/>
</dbReference>
<dbReference type="InterPro" id="IPR023577">
    <property type="entry name" value="CYTH_domain"/>
</dbReference>
<dbReference type="InterPro" id="IPR033469">
    <property type="entry name" value="CYTH-like_dom_sf"/>
</dbReference>